<dbReference type="OrthoDB" id="34584at2"/>
<evidence type="ECO:0000256" key="2">
    <source>
        <dbReference type="ARBA" id="ARBA00022898"/>
    </source>
</evidence>
<reference evidence="5 6" key="1">
    <citation type="submission" date="2016-10" db="EMBL/GenBank/DDBJ databases">
        <authorList>
            <person name="de Groot N.N."/>
        </authorList>
    </citation>
    <scope>NUCLEOTIDE SEQUENCE [LARGE SCALE GENOMIC DNA]</scope>
    <source>
        <strain evidence="5 6">CGMCC 4.6533</strain>
    </source>
</reference>
<dbReference type="GO" id="GO:1901605">
    <property type="term" value="P:alpha-amino acid metabolic process"/>
    <property type="evidence" value="ECO:0007669"/>
    <property type="project" value="UniProtKB-ARBA"/>
</dbReference>
<gene>
    <name evidence="5" type="ORF">SAMN05421869_102570</name>
</gene>
<keyword evidence="6" id="KW-1185">Reference proteome</keyword>
<evidence type="ECO:0000256" key="1">
    <source>
        <dbReference type="ARBA" id="ARBA00001933"/>
    </source>
</evidence>
<evidence type="ECO:0000256" key="3">
    <source>
        <dbReference type="SAM" id="MobiDB-lite"/>
    </source>
</evidence>
<keyword evidence="5" id="KW-0456">Lyase</keyword>
<evidence type="ECO:0000313" key="5">
    <source>
        <dbReference type="EMBL" id="SDH56924.1"/>
    </source>
</evidence>
<proteinExistence type="predicted"/>
<dbReference type="EMBL" id="FNDJ01000002">
    <property type="protein sequence ID" value="SDH56924.1"/>
    <property type="molecule type" value="Genomic_DNA"/>
</dbReference>
<dbReference type="RefSeq" id="WP_090929821.1">
    <property type="nucleotide sequence ID" value="NZ_FNDJ01000002.1"/>
</dbReference>
<dbReference type="InterPro" id="IPR001926">
    <property type="entry name" value="TrpB-like_PALP"/>
</dbReference>
<dbReference type="GO" id="GO:0016829">
    <property type="term" value="F:lyase activity"/>
    <property type="evidence" value="ECO:0007669"/>
    <property type="project" value="UniProtKB-KW"/>
</dbReference>
<dbReference type="NCBIfam" id="NF006058">
    <property type="entry name" value="PRK08206.1"/>
    <property type="match status" value="1"/>
</dbReference>
<protein>
    <submittedName>
        <fullName evidence="5">Diaminopropionate ammonia-lyase</fullName>
    </submittedName>
</protein>
<dbReference type="InterPro" id="IPR036052">
    <property type="entry name" value="TrpB-like_PALP_sf"/>
</dbReference>
<dbReference type="Proteomes" id="UP000199202">
    <property type="component" value="Unassembled WGS sequence"/>
</dbReference>
<name>A0A1G8DH29_9ACTN</name>
<dbReference type="Pfam" id="PF00291">
    <property type="entry name" value="PALP"/>
    <property type="match status" value="1"/>
</dbReference>
<evidence type="ECO:0000259" key="4">
    <source>
        <dbReference type="Pfam" id="PF00291"/>
    </source>
</evidence>
<evidence type="ECO:0000313" key="6">
    <source>
        <dbReference type="Proteomes" id="UP000199202"/>
    </source>
</evidence>
<keyword evidence="2" id="KW-0663">Pyridoxal phosphate</keyword>
<feature type="domain" description="Tryptophan synthase beta chain-like PALP" evidence="4">
    <location>
        <begin position="31"/>
        <end position="344"/>
    </location>
</feature>
<dbReference type="PANTHER" id="PTHR42937:SF1">
    <property type="entry name" value="DIAMINOPROPIONATE AMMONIA-LYASE"/>
    <property type="match status" value="1"/>
</dbReference>
<sequence>MYLNPEARSHSAPNPPPPGDGAARTFHAGLPGYAPTPLTELPELATELGVGRLLVKDESSRLGLPAFKILGASWAVALLLADRFGLAGPLDLERLRTAAAREPVVLVTATDGNHGRALARMARLVGAHAVVFVPDVLEHRTVDLIAGEGAEIEWVDGDYDEAVRRAAKYADRTGAELVQDTAWDGYERVPAWIVDGYRTLLAEIDERVTPDLVVVPAGVGSLAQAVVTHYRGRAHVVTAEPDSADCVRRSLLAGRPVRIRTGVTSMAGLNCGTPSSAAWPYLLAGLSGAVAVGEEQDAAAVADLARLGVAAGPCGAAALAGARLLPLDRLGLDHTATVVLICTDGAQPLAPAHGRT</sequence>
<feature type="region of interest" description="Disordered" evidence="3">
    <location>
        <begin position="1"/>
        <end position="27"/>
    </location>
</feature>
<dbReference type="AlphaFoldDB" id="A0A1G8DH29"/>
<dbReference type="SUPFAM" id="SSF53686">
    <property type="entry name" value="Tryptophan synthase beta subunit-like PLP-dependent enzymes"/>
    <property type="match status" value="1"/>
</dbReference>
<dbReference type="PANTHER" id="PTHR42937">
    <property type="match status" value="1"/>
</dbReference>
<dbReference type="Gene3D" id="3.40.50.1100">
    <property type="match status" value="3"/>
</dbReference>
<accession>A0A1G8DH29</accession>
<organism evidence="5 6">
    <name type="scientific">Nonomuraea jiangxiensis</name>
    <dbReference type="NCBI Taxonomy" id="633440"/>
    <lineage>
        <taxon>Bacteria</taxon>
        <taxon>Bacillati</taxon>
        <taxon>Actinomycetota</taxon>
        <taxon>Actinomycetes</taxon>
        <taxon>Streptosporangiales</taxon>
        <taxon>Streptosporangiaceae</taxon>
        <taxon>Nonomuraea</taxon>
    </lineage>
</organism>
<comment type="cofactor">
    <cofactor evidence="1">
        <name>pyridoxal 5'-phosphate</name>
        <dbReference type="ChEBI" id="CHEBI:597326"/>
    </cofactor>
</comment>
<dbReference type="STRING" id="633440.SAMN05421869_102570"/>